<comment type="subcellular location">
    <subcellularLocation>
        <location evidence="1">Membrane</location>
        <topology evidence="1">Single-pass membrane protein</topology>
    </subcellularLocation>
</comment>
<reference evidence="9 10" key="1">
    <citation type="submission" date="2019-01" db="EMBL/GenBank/DDBJ databases">
        <title>Geovibrio thiophilus DSM 11263, complete genome.</title>
        <authorList>
            <person name="Spring S."/>
            <person name="Bunk B."/>
            <person name="Sproer C."/>
        </authorList>
    </citation>
    <scope>NUCLEOTIDE SEQUENCE [LARGE SCALE GENOMIC DNA]</scope>
    <source>
        <strain evidence="9 10">DSM 11263</strain>
    </source>
</reference>
<evidence type="ECO:0000313" key="9">
    <source>
        <dbReference type="EMBL" id="QAR33351.1"/>
    </source>
</evidence>
<dbReference type="SMART" id="SM00244">
    <property type="entry name" value="PHB"/>
    <property type="match status" value="1"/>
</dbReference>
<dbReference type="RefSeq" id="WP_128466637.1">
    <property type="nucleotide sequence ID" value="NZ_CP035108.1"/>
</dbReference>
<dbReference type="GO" id="GO:0006508">
    <property type="term" value="P:proteolysis"/>
    <property type="evidence" value="ECO:0007669"/>
    <property type="project" value="UniProtKB-KW"/>
</dbReference>
<dbReference type="GO" id="GO:0016020">
    <property type="term" value="C:membrane"/>
    <property type="evidence" value="ECO:0007669"/>
    <property type="project" value="UniProtKB-SubCell"/>
</dbReference>
<evidence type="ECO:0000256" key="6">
    <source>
        <dbReference type="PIRNR" id="PIRNR005651"/>
    </source>
</evidence>
<dbReference type="GO" id="GO:0008233">
    <property type="term" value="F:peptidase activity"/>
    <property type="evidence" value="ECO:0007669"/>
    <property type="project" value="UniProtKB-KW"/>
</dbReference>
<feature type="domain" description="Band 7" evidence="8">
    <location>
        <begin position="20"/>
        <end position="182"/>
    </location>
</feature>
<dbReference type="PIRSF" id="PIRSF005651">
    <property type="entry name" value="HflC"/>
    <property type="match status" value="1"/>
</dbReference>
<dbReference type="Gene3D" id="3.30.479.30">
    <property type="entry name" value="Band 7 domain"/>
    <property type="match status" value="1"/>
</dbReference>
<dbReference type="KEGG" id="gtl:EP073_08035"/>
<dbReference type="SUPFAM" id="SSF117892">
    <property type="entry name" value="Band 7/SPFH domain"/>
    <property type="match status" value="1"/>
</dbReference>
<comment type="similarity">
    <text evidence="2 6">Belongs to the band 7/mec-2 family. HflC subfamily.</text>
</comment>
<accession>A0A410JZ69</accession>
<keyword evidence="5 7" id="KW-0472">Membrane</keyword>
<feature type="transmembrane region" description="Helical" evidence="7">
    <location>
        <begin position="5"/>
        <end position="25"/>
    </location>
</feature>
<protein>
    <recommendedName>
        <fullName evidence="6">Protein HflC</fullName>
    </recommendedName>
</protein>
<dbReference type="EMBL" id="CP035108">
    <property type="protein sequence ID" value="QAR33351.1"/>
    <property type="molecule type" value="Genomic_DNA"/>
</dbReference>
<evidence type="ECO:0000256" key="3">
    <source>
        <dbReference type="ARBA" id="ARBA00022692"/>
    </source>
</evidence>
<evidence type="ECO:0000256" key="7">
    <source>
        <dbReference type="SAM" id="Phobius"/>
    </source>
</evidence>
<dbReference type="OrthoDB" id="9812991at2"/>
<dbReference type="InterPro" id="IPR001107">
    <property type="entry name" value="Band_7"/>
</dbReference>
<name>A0A410JZ69_9BACT</name>
<sequence>MKKELLIPAIIIAVIVAFKSLFIIVDVTEHAVITQLGKPVKSHSTPGLYFKMPFVQKAIFMSKKLIEYDASSSEILTKDKKALVIDNYCRWRITDPLKFYLTVRDYRSAFHRLDDIIYSEMRNELGKHDLIDVIKTNRGMIMANVTTLSREKALEYGIDIHDVRIKRADLPTQNEKAVYERMKAERNRIAKQYRSEGMEESQIIKATTEKERAIIIAEAYRKVEEIKGKTDAEVINIYASAYNKDPQFYEFYKSLEVYRNVLNDNSTGFFLTTNNRMLRLLQKGE</sequence>
<keyword evidence="9" id="KW-0378">Hydrolase</keyword>
<evidence type="ECO:0000256" key="2">
    <source>
        <dbReference type="ARBA" id="ARBA00007862"/>
    </source>
</evidence>
<comment type="function">
    <text evidence="6">HflC and HflK could regulate a protease.</text>
</comment>
<dbReference type="Proteomes" id="UP000287502">
    <property type="component" value="Chromosome"/>
</dbReference>
<evidence type="ECO:0000256" key="5">
    <source>
        <dbReference type="ARBA" id="ARBA00023136"/>
    </source>
</evidence>
<dbReference type="PRINTS" id="PR00721">
    <property type="entry name" value="STOMATIN"/>
</dbReference>
<dbReference type="PANTHER" id="PTHR42911:SF1">
    <property type="entry name" value="MODULATOR OF FTSH PROTEASE HFLC"/>
    <property type="match status" value="1"/>
</dbReference>
<evidence type="ECO:0000256" key="1">
    <source>
        <dbReference type="ARBA" id="ARBA00004167"/>
    </source>
</evidence>
<evidence type="ECO:0000259" key="8">
    <source>
        <dbReference type="SMART" id="SM00244"/>
    </source>
</evidence>
<proteinExistence type="inferred from homology"/>
<dbReference type="InterPro" id="IPR010200">
    <property type="entry name" value="HflC"/>
</dbReference>
<evidence type="ECO:0000313" key="10">
    <source>
        <dbReference type="Proteomes" id="UP000287502"/>
    </source>
</evidence>
<dbReference type="CDD" id="cd03405">
    <property type="entry name" value="SPFH_HflC"/>
    <property type="match status" value="1"/>
</dbReference>
<dbReference type="AlphaFoldDB" id="A0A410JZ69"/>
<keyword evidence="10" id="KW-1185">Reference proteome</keyword>
<dbReference type="Pfam" id="PF01145">
    <property type="entry name" value="Band_7"/>
    <property type="match status" value="1"/>
</dbReference>
<keyword evidence="3 7" id="KW-0812">Transmembrane</keyword>
<dbReference type="InterPro" id="IPR036013">
    <property type="entry name" value="Band_7/SPFH_dom_sf"/>
</dbReference>
<gene>
    <name evidence="9" type="ORF">EP073_08035</name>
</gene>
<dbReference type="PANTHER" id="PTHR42911">
    <property type="entry name" value="MODULATOR OF FTSH PROTEASE HFLC"/>
    <property type="match status" value="1"/>
</dbReference>
<keyword evidence="4 7" id="KW-1133">Transmembrane helix</keyword>
<keyword evidence="9" id="KW-0645">Protease</keyword>
<dbReference type="InterPro" id="IPR001972">
    <property type="entry name" value="Stomatin_HflK_fam"/>
</dbReference>
<evidence type="ECO:0000256" key="4">
    <source>
        <dbReference type="ARBA" id="ARBA00022989"/>
    </source>
</evidence>
<organism evidence="9 10">
    <name type="scientific">Geovibrio thiophilus</name>
    <dbReference type="NCBI Taxonomy" id="139438"/>
    <lineage>
        <taxon>Bacteria</taxon>
        <taxon>Pseudomonadati</taxon>
        <taxon>Deferribacterota</taxon>
        <taxon>Deferribacteres</taxon>
        <taxon>Deferribacterales</taxon>
        <taxon>Geovibrionaceae</taxon>
        <taxon>Geovibrio</taxon>
    </lineage>
</organism>